<dbReference type="EMBL" id="RBZW01000003">
    <property type="protein sequence ID" value="THE66739.1"/>
    <property type="molecule type" value="Genomic_DNA"/>
</dbReference>
<keyword evidence="1" id="KW-1133">Transmembrane helix</keyword>
<feature type="transmembrane region" description="Helical" evidence="1">
    <location>
        <begin position="47"/>
        <end position="69"/>
    </location>
</feature>
<proteinExistence type="predicted"/>
<protein>
    <submittedName>
        <fullName evidence="2">Uncharacterized protein</fullName>
    </submittedName>
</protein>
<gene>
    <name evidence="2" type="ORF">D8Y22_01035</name>
</gene>
<keyword evidence="3" id="KW-1185">Reference proteome</keyword>
<keyword evidence="1" id="KW-0472">Membrane</keyword>
<name>A0A4S3TQQ3_9EURY</name>
<sequence length="86" mass="8839">MLERERLIEIVVAVSVVVIMLGTMIAIGSTYSASDDSVLTPDGAEMLVGAIIGFIILLTGVGIGLAYILNEPGDGLEEDAEASSTA</sequence>
<reference evidence="2 3" key="1">
    <citation type="submission" date="2018-10" db="EMBL/GenBank/DDBJ databases">
        <title>Natronolimnobius sp. XQ-INN 246 isolated from Inner Mongolia Autonomous Region of China.</title>
        <authorList>
            <person name="Xue Q."/>
        </authorList>
    </citation>
    <scope>NUCLEOTIDE SEQUENCE [LARGE SCALE GENOMIC DNA]</scope>
    <source>
        <strain evidence="2 3">XQ-INN 246</strain>
    </source>
</reference>
<dbReference type="RefSeq" id="WP_141462694.1">
    <property type="nucleotide sequence ID" value="NZ_RBZW01000003.1"/>
</dbReference>
<dbReference type="InterPro" id="IPR055895">
    <property type="entry name" value="DUF7472"/>
</dbReference>
<comment type="caution">
    <text evidence="2">The sequence shown here is derived from an EMBL/GenBank/DDBJ whole genome shotgun (WGS) entry which is preliminary data.</text>
</comment>
<organism evidence="2 3">
    <name type="scientific">Salinadaptatus halalkaliphilus</name>
    <dbReference type="NCBI Taxonomy" id="2419781"/>
    <lineage>
        <taxon>Archaea</taxon>
        <taxon>Methanobacteriati</taxon>
        <taxon>Methanobacteriota</taxon>
        <taxon>Stenosarchaea group</taxon>
        <taxon>Halobacteria</taxon>
        <taxon>Halobacteriales</taxon>
        <taxon>Natrialbaceae</taxon>
        <taxon>Salinadaptatus</taxon>
    </lineage>
</organism>
<dbReference type="AlphaFoldDB" id="A0A4S3TQQ3"/>
<feature type="transmembrane region" description="Helical" evidence="1">
    <location>
        <begin position="7"/>
        <end position="27"/>
    </location>
</feature>
<evidence type="ECO:0000256" key="1">
    <source>
        <dbReference type="SAM" id="Phobius"/>
    </source>
</evidence>
<evidence type="ECO:0000313" key="2">
    <source>
        <dbReference type="EMBL" id="THE66739.1"/>
    </source>
</evidence>
<keyword evidence="1" id="KW-0812">Transmembrane</keyword>
<dbReference type="OrthoDB" id="170376at2157"/>
<accession>A0A4S3TQQ3</accession>
<dbReference type="Proteomes" id="UP000318864">
    <property type="component" value="Unassembled WGS sequence"/>
</dbReference>
<dbReference type="Pfam" id="PF24284">
    <property type="entry name" value="DUF7472"/>
    <property type="match status" value="1"/>
</dbReference>
<evidence type="ECO:0000313" key="3">
    <source>
        <dbReference type="Proteomes" id="UP000318864"/>
    </source>
</evidence>